<reference evidence="3 4" key="1">
    <citation type="submission" date="2020-11" db="EMBL/GenBank/DDBJ databases">
        <title>Kefir isolates.</title>
        <authorList>
            <person name="Marcisauskas S."/>
            <person name="Kim Y."/>
            <person name="Blasche S."/>
        </authorList>
    </citation>
    <scope>NUCLEOTIDE SEQUENCE [LARGE SCALE GENOMIC DNA]</scope>
    <source>
        <strain evidence="3 4">OG2</strain>
    </source>
</reference>
<name>A0A9P7B5Y2_MAUEX</name>
<dbReference type="Proteomes" id="UP000750334">
    <property type="component" value="Unassembled WGS sequence"/>
</dbReference>
<feature type="compositionally biased region" description="Basic and acidic residues" evidence="1">
    <location>
        <begin position="468"/>
        <end position="501"/>
    </location>
</feature>
<evidence type="ECO:0000313" key="3">
    <source>
        <dbReference type="EMBL" id="KAG0661437.1"/>
    </source>
</evidence>
<sequence>MASTLKEMQGWQIVNVDNEGKIINENRSRRSRTGNFIKHTFVQRISDGLSFGVGDNVITHDEVTKTYSVYLIHEIRQNTVKSLLEIWAFTYLRWFELNGTKYLTQFNPQMLEEYKDPNELNQKFFEMLDKNELYLTAELAEIQIVDFIDLATILPKKSFQSGNTQTRPDKDFFVEYICEPTGENFVKIDIFKELKLIKTMPTKQSDEHLKRLSTQRIKPISFQKKPAIPVDQPSNRHVKPLTAVAVSRSDNEDEEDMPLSAQRNRWKPKSLNRTHLSDSDDTSTQKSDRSDKSRNNNKKSSTPKLVPKKAKDSSNSASNNFIQKEISEFATQQMKENDIFDDYPSTPNESSNVPTDNRNLIEASIKDAKKPASLFVLDLDTTDDEGEQQDVDHHETTTPTDNVVSSPQNTKTIPNKVVPPIPTRNEPLKEPVGPSNVIMESINRFKRATVENDSDAEEKNKPKPVKRKIQEIDMGDHAEEEPKKSDTSNENSDKNAERNGKDNNLGGVLVNPSTFKRIKTNYDKTLELINNFKNKKRTDKTNEKENMQQENGNANTPIHTLIRYGPKPPPKPPRQTLYSQIKDSSNELSIELKLRSITRKREGLSDVCNAFASIYYSLFSKVKSSSSFLLFCKSKKPVSAEYILQEVFSELSLSHTMKELQPFNWSYISPAPHTTAETLVVQLWESVSGEHLGSKHAAGSLIQFCSNVSLMRKKYIIIVIRNFEKILKAPNNEQVIGILMKLVQFPNSKMTIVGICSEIPQVLNFLPNSPNNKVWDTVNIETYPKNAIRMAIHGILYNPYYCTFFVKRDAESSNWLIRNMDLLIGSSSDYDAAVTKATRDGYTTKQLIVSSADSREIITLLESSAKHYSDILDNCKKTIFVAKWNYLKGLTNDEISLTADAGVTTANVQTVILANAPGKVLERVRSLPAISRLVLISSLLGEDGKISPVSDVIHFSKLRSRMIKYMSDYGNTLTNGQILLALAYSDGDLTEVLETVNWQFVFEKLKLLGLVNFSMKNEKDPNSIFFTIQCNRSELRRSLITCDSLSNTTTRHARPAN</sequence>
<feature type="region of interest" description="Disordered" evidence="1">
    <location>
        <begin position="385"/>
        <end position="510"/>
    </location>
</feature>
<dbReference type="InterPro" id="IPR001025">
    <property type="entry name" value="BAH_dom"/>
</dbReference>
<dbReference type="InterPro" id="IPR043151">
    <property type="entry name" value="BAH_sf"/>
</dbReference>
<dbReference type="SMART" id="SM00439">
    <property type="entry name" value="BAH"/>
    <property type="match status" value="1"/>
</dbReference>
<gene>
    <name evidence="3" type="primary">ORC1_2</name>
    <name evidence="3" type="ORF">C6P45_001371</name>
</gene>
<feature type="region of interest" description="Disordered" evidence="1">
    <location>
        <begin position="220"/>
        <end position="318"/>
    </location>
</feature>
<protein>
    <submittedName>
        <fullName evidence="3">Origin recognition complex, subunit 1</fullName>
    </submittedName>
</protein>
<dbReference type="CDD" id="cd04720">
    <property type="entry name" value="BAH_Orc1p_Yeast"/>
    <property type="match status" value="1"/>
</dbReference>
<keyword evidence="4" id="KW-1185">Reference proteome</keyword>
<evidence type="ECO:0000313" key="4">
    <source>
        <dbReference type="Proteomes" id="UP000750334"/>
    </source>
</evidence>
<feature type="compositionally biased region" description="Polar residues" evidence="1">
    <location>
        <begin position="397"/>
        <end position="413"/>
    </location>
</feature>
<dbReference type="Gene3D" id="2.30.30.490">
    <property type="match status" value="1"/>
</dbReference>
<feature type="domain" description="BAH" evidence="2">
    <location>
        <begin position="49"/>
        <end position="189"/>
    </location>
</feature>
<dbReference type="GO" id="GO:0003682">
    <property type="term" value="F:chromatin binding"/>
    <property type="evidence" value="ECO:0007669"/>
    <property type="project" value="InterPro"/>
</dbReference>
<dbReference type="EMBL" id="PUHR01000160">
    <property type="protein sequence ID" value="KAG0661437.1"/>
    <property type="molecule type" value="Genomic_DNA"/>
</dbReference>
<dbReference type="OrthoDB" id="1926878at2759"/>
<comment type="caution">
    <text evidence="3">The sequence shown here is derived from an EMBL/GenBank/DDBJ whole genome shotgun (WGS) entry which is preliminary data.</text>
</comment>
<proteinExistence type="predicted"/>
<organism evidence="3 4">
    <name type="scientific">Maudiozyma exigua</name>
    <name type="common">Yeast</name>
    <name type="synonym">Kazachstania exigua</name>
    <dbReference type="NCBI Taxonomy" id="34358"/>
    <lineage>
        <taxon>Eukaryota</taxon>
        <taxon>Fungi</taxon>
        <taxon>Dikarya</taxon>
        <taxon>Ascomycota</taxon>
        <taxon>Saccharomycotina</taxon>
        <taxon>Saccharomycetes</taxon>
        <taxon>Saccharomycetales</taxon>
        <taxon>Saccharomycetaceae</taxon>
        <taxon>Maudiozyma</taxon>
    </lineage>
</organism>
<evidence type="ECO:0000259" key="2">
    <source>
        <dbReference type="PROSITE" id="PS51038"/>
    </source>
</evidence>
<dbReference type="InterPro" id="IPR027417">
    <property type="entry name" value="P-loop_NTPase"/>
</dbReference>
<dbReference type="GO" id="GO:0005694">
    <property type="term" value="C:chromosome"/>
    <property type="evidence" value="ECO:0007669"/>
    <property type="project" value="UniProtKB-ARBA"/>
</dbReference>
<dbReference type="Gene3D" id="3.40.50.300">
    <property type="entry name" value="P-loop containing nucleotide triphosphate hydrolases"/>
    <property type="match status" value="1"/>
</dbReference>
<evidence type="ECO:0000256" key="1">
    <source>
        <dbReference type="SAM" id="MobiDB-lite"/>
    </source>
</evidence>
<dbReference type="PROSITE" id="PS51038">
    <property type="entry name" value="BAH"/>
    <property type="match status" value="1"/>
</dbReference>
<dbReference type="Pfam" id="PF01426">
    <property type="entry name" value="BAH"/>
    <property type="match status" value="1"/>
</dbReference>
<dbReference type="SUPFAM" id="SSF82061">
    <property type="entry name" value="BAH domain"/>
    <property type="match status" value="1"/>
</dbReference>
<accession>A0A9P7B5Y2</accession>
<dbReference type="AlphaFoldDB" id="A0A9P7B5Y2"/>